<dbReference type="AlphaFoldDB" id="A0A2S3W0A4"/>
<dbReference type="RefSeq" id="WP_146044196.1">
    <property type="nucleotide sequence ID" value="NZ_NKUE01000008.1"/>
</dbReference>
<accession>A0A2S3W0A4</accession>
<name>A0A2S3W0A4_9PROT</name>
<evidence type="ECO:0000256" key="1">
    <source>
        <dbReference type="SAM" id="SignalP"/>
    </source>
</evidence>
<feature type="signal peptide" evidence="1">
    <location>
        <begin position="1"/>
        <end position="22"/>
    </location>
</feature>
<dbReference type="OrthoDB" id="9980709at2"/>
<comment type="caution">
    <text evidence="2">The sequence shown here is derived from an EMBL/GenBank/DDBJ whole genome shotgun (WGS) entry which is preliminary data.</text>
</comment>
<keyword evidence="3" id="KW-1185">Reference proteome</keyword>
<keyword evidence="1" id="KW-0732">Signal</keyword>
<proteinExistence type="predicted"/>
<dbReference type="EMBL" id="POTC01000027">
    <property type="protein sequence ID" value="POF62324.1"/>
    <property type="molecule type" value="Genomic_DNA"/>
</dbReference>
<sequence length="75" mass="8508">MKRTILGALAVMVGLAPALAVAQPMPPGYHYGPRYERRGWRGPPPRVWRRPPPPVWGRYYGPPPPPPPPPVYPYW</sequence>
<gene>
    <name evidence="2" type="ORF">KMAL_20430</name>
</gene>
<protein>
    <submittedName>
        <fullName evidence="2">Uncharacterized protein</fullName>
    </submittedName>
</protein>
<evidence type="ECO:0000313" key="3">
    <source>
        <dbReference type="Proteomes" id="UP000237344"/>
    </source>
</evidence>
<dbReference type="Proteomes" id="UP000237344">
    <property type="component" value="Unassembled WGS sequence"/>
</dbReference>
<reference evidence="2 3" key="1">
    <citation type="submission" date="2018-01" db="EMBL/GenBank/DDBJ databases">
        <title>Draft Genome Sequence of Komagataeibacter maltaceti LMG 1529, a Vinegar Producing Acetic Acid Bacterium Isolated from Malt Vinegar Brewery Acetifiers.</title>
        <authorList>
            <person name="Zhang Q."/>
            <person name="Hollensteiner J."/>
            <person name="Poehlein A."/>
            <person name="Daniel R."/>
        </authorList>
    </citation>
    <scope>NUCLEOTIDE SEQUENCE [LARGE SCALE GENOMIC DNA]</scope>
    <source>
        <strain evidence="2 3">LMG 1529</strain>
    </source>
</reference>
<feature type="chain" id="PRO_5015709720" evidence="1">
    <location>
        <begin position="23"/>
        <end position="75"/>
    </location>
</feature>
<organism evidence="2 3">
    <name type="scientific">Novacetimonas maltaceti</name>
    <dbReference type="NCBI Taxonomy" id="1203393"/>
    <lineage>
        <taxon>Bacteria</taxon>
        <taxon>Pseudomonadati</taxon>
        <taxon>Pseudomonadota</taxon>
        <taxon>Alphaproteobacteria</taxon>
        <taxon>Acetobacterales</taxon>
        <taxon>Acetobacteraceae</taxon>
        <taxon>Novacetimonas</taxon>
    </lineage>
</organism>
<evidence type="ECO:0000313" key="2">
    <source>
        <dbReference type="EMBL" id="POF62324.1"/>
    </source>
</evidence>